<keyword evidence="2" id="KW-0808">Transferase</keyword>
<evidence type="ECO:0000313" key="3">
    <source>
        <dbReference type="Proteomes" id="UP000324574"/>
    </source>
</evidence>
<name>A0A5C8F448_9SPIR</name>
<dbReference type="PANTHER" id="PTHR36836:SF1">
    <property type="entry name" value="COLANIC ACID BIOSYNTHESIS PROTEIN WCAK"/>
    <property type="match status" value="1"/>
</dbReference>
<proteinExistence type="predicted"/>
<dbReference type="GO" id="GO:0016740">
    <property type="term" value="F:transferase activity"/>
    <property type="evidence" value="ECO:0007669"/>
    <property type="project" value="UniProtKB-KW"/>
</dbReference>
<dbReference type="PANTHER" id="PTHR36836">
    <property type="entry name" value="COLANIC ACID BIOSYNTHESIS PROTEIN WCAK"/>
    <property type="match status" value="1"/>
</dbReference>
<dbReference type="AlphaFoldDB" id="A0A5C8F448"/>
<dbReference type="Proteomes" id="UP000324574">
    <property type="component" value="Unassembled WGS sequence"/>
</dbReference>
<comment type="caution">
    <text evidence="2">The sequence shown here is derived from an EMBL/GenBank/DDBJ whole genome shotgun (WGS) entry which is preliminary data.</text>
</comment>
<dbReference type="Pfam" id="PF04230">
    <property type="entry name" value="PS_pyruv_trans"/>
    <property type="match status" value="1"/>
</dbReference>
<evidence type="ECO:0000259" key="1">
    <source>
        <dbReference type="Pfam" id="PF04230"/>
    </source>
</evidence>
<organism evidence="2 3">
    <name type="scientific">Brachyspira aalborgi</name>
    <dbReference type="NCBI Taxonomy" id="29522"/>
    <lineage>
        <taxon>Bacteria</taxon>
        <taxon>Pseudomonadati</taxon>
        <taxon>Spirochaetota</taxon>
        <taxon>Spirochaetia</taxon>
        <taxon>Brachyspirales</taxon>
        <taxon>Brachyspiraceae</taxon>
        <taxon>Brachyspira</taxon>
    </lineage>
</organism>
<gene>
    <name evidence="2" type="ORF">EPJ70_09470</name>
</gene>
<reference evidence="2 3" key="1">
    <citation type="journal article" date="1992" name="Lakartidningen">
        <title>[Penicillin V and not amoxicillin is the first choice preparation in acute otitis].</title>
        <authorList>
            <person name="Kamme C."/>
            <person name="Lundgren K."/>
            <person name="Prellner K."/>
        </authorList>
    </citation>
    <scope>NUCLEOTIDE SEQUENCE [LARGE SCALE GENOMIC DNA]</scope>
    <source>
        <strain evidence="2 3">PC3714II</strain>
    </source>
</reference>
<dbReference type="InterPro" id="IPR007345">
    <property type="entry name" value="Polysacch_pyruvyl_Trfase"/>
</dbReference>
<protein>
    <submittedName>
        <fullName evidence="2">Polysaccharide pyruvyl transferase family protein</fullName>
    </submittedName>
</protein>
<dbReference type="EMBL" id="SAYG01000009">
    <property type="protein sequence ID" value="TXJ44438.1"/>
    <property type="molecule type" value="Genomic_DNA"/>
</dbReference>
<feature type="domain" description="Polysaccharide pyruvyl transferase" evidence="1">
    <location>
        <begin position="17"/>
        <end position="352"/>
    </location>
</feature>
<accession>A0A5C8F448</accession>
<sequence>MQNNKYILILGGYGYGNTGDEAQLNESIKLMNNNFKDYKIIVLTPNPEYTEKVHNCNVDLAPREAFFNSKSPDTIYWIKNKKEEKLMIKKMRNIYILALLKKYFRIKIKNEKIEHLISLIKDADLVYYSGGGYLTGMTLSRLFDGCLFISICKLFKVPVVLSGQTIGLFRNNFDKRISKKAFKYAKIITLRDPKESPKALESIGIKNYQVMFDDALFCDKLENENDITNLLKNAGIKEKDFICFQMHFWGINSEEDKIKLLDKLKLCIKYIKNTFENIPILLFPMVESDYKEEIEFLNFLKMQENIFLLKYDYDFRKIRAVISKSLFCITMKHHPIIFAIGEKKPVISLAYSKYYNHKNEGALKIFGLEKYNINIEDKDFENIFTQRLNSINENYNFITKELDDIFKIQVKKKDDFIVKVKELLK</sequence>
<evidence type="ECO:0000313" key="2">
    <source>
        <dbReference type="EMBL" id="TXJ44438.1"/>
    </source>
</evidence>
<dbReference type="RefSeq" id="WP_147527126.1">
    <property type="nucleotide sequence ID" value="NZ_SAYG01000009.1"/>
</dbReference>